<proteinExistence type="predicted"/>
<accession>A0AAW9JF48</accession>
<feature type="domain" description="Transposase IS204/IS1001/IS1096/IS1165 DDE" evidence="1">
    <location>
        <begin position="6"/>
        <end position="117"/>
    </location>
</feature>
<evidence type="ECO:0000313" key="2">
    <source>
        <dbReference type="EMBL" id="MDZ5480022.1"/>
    </source>
</evidence>
<dbReference type="Pfam" id="PF01610">
    <property type="entry name" value="DDE_Tnp_ISL3"/>
    <property type="match status" value="1"/>
</dbReference>
<evidence type="ECO:0000259" key="1">
    <source>
        <dbReference type="Pfam" id="PF01610"/>
    </source>
</evidence>
<gene>
    <name evidence="2" type="ORF">U2F49_28120</name>
</gene>
<dbReference type="EMBL" id="JAXOTW010000025">
    <property type="protein sequence ID" value="MDZ5480022.1"/>
    <property type="molecule type" value="Genomic_DNA"/>
</dbReference>
<evidence type="ECO:0000313" key="3">
    <source>
        <dbReference type="Proteomes" id="UP001292252"/>
    </source>
</evidence>
<dbReference type="AlphaFoldDB" id="A0AAW9JF48"/>
<dbReference type="RefSeq" id="WP_153599421.1">
    <property type="nucleotide sequence ID" value="NZ_JAXOTW010000025.1"/>
</dbReference>
<dbReference type="InterPro" id="IPR047951">
    <property type="entry name" value="Transpos_ISL3"/>
</dbReference>
<protein>
    <submittedName>
        <fullName evidence="2">Transposase</fullName>
    </submittedName>
</protein>
<name>A0AAW9JF48_BACTU</name>
<dbReference type="PANTHER" id="PTHR33498:SF1">
    <property type="entry name" value="TRANSPOSASE FOR INSERTION SEQUENCE ELEMENT IS1557"/>
    <property type="match status" value="1"/>
</dbReference>
<dbReference type="InterPro" id="IPR002560">
    <property type="entry name" value="Transposase_DDE"/>
</dbReference>
<sequence>MFYSKKTKINLSEEQIKEIYKLHPDIESVINLVNDLRDILKQKRSDALQVWIEQATALHIQPLNSFIKGIERDLTAVKNGIAYEYNNVLAEGEINKLKLVKRTMYGRCLFDLLRNKILLLEYEKEGLFN</sequence>
<organism evidence="2 3">
    <name type="scientific">Bacillus thuringiensis</name>
    <dbReference type="NCBI Taxonomy" id="1428"/>
    <lineage>
        <taxon>Bacteria</taxon>
        <taxon>Bacillati</taxon>
        <taxon>Bacillota</taxon>
        <taxon>Bacilli</taxon>
        <taxon>Bacillales</taxon>
        <taxon>Bacillaceae</taxon>
        <taxon>Bacillus</taxon>
        <taxon>Bacillus cereus group</taxon>
    </lineage>
</organism>
<dbReference type="Proteomes" id="UP001292252">
    <property type="component" value="Unassembled WGS sequence"/>
</dbReference>
<reference evidence="2" key="1">
    <citation type="submission" date="2023-12" db="EMBL/GenBank/DDBJ databases">
        <title>Genome sequence of Bacillus thuringiensis strain SS10.</title>
        <authorList>
            <person name="Rouis S."/>
        </authorList>
    </citation>
    <scope>NUCLEOTIDE SEQUENCE</scope>
    <source>
        <strain evidence="2">SS10</strain>
    </source>
</reference>
<comment type="caution">
    <text evidence="2">The sequence shown here is derived from an EMBL/GenBank/DDBJ whole genome shotgun (WGS) entry which is preliminary data.</text>
</comment>
<dbReference type="PANTHER" id="PTHR33498">
    <property type="entry name" value="TRANSPOSASE FOR INSERTION SEQUENCE ELEMENT IS1557"/>
    <property type="match status" value="1"/>
</dbReference>